<evidence type="ECO:0000313" key="7">
    <source>
        <dbReference type="EMBL" id="NBC45058.1"/>
    </source>
</evidence>
<proteinExistence type="inferred from homology"/>
<dbReference type="PROSITE" id="PS00143">
    <property type="entry name" value="INSULINASE"/>
    <property type="match status" value="1"/>
</dbReference>
<dbReference type="Pfam" id="PF00675">
    <property type="entry name" value="Peptidase_M16"/>
    <property type="match status" value="1"/>
</dbReference>
<dbReference type="InterPro" id="IPR001431">
    <property type="entry name" value="Pept_M16_Zn_BS"/>
</dbReference>
<dbReference type="InterPro" id="IPR007863">
    <property type="entry name" value="Peptidase_M16_C"/>
</dbReference>
<evidence type="ECO:0000259" key="6">
    <source>
        <dbReference type="Pfam" id="PF05193"/>
    </source>
</evidence>
<comment type="similarity">
    <text evidence="2 3">Belongs to the peptidase M16 family.</text>
</comment>
<feature type="domain" description="Peptidase M16 C-terminal" evidence="6">
    <location>
        <begin position="697"/>
        <end position="877"/>
    </location>
</feature>
<feature type="region of interest" description="Disordered" evidence="4">
    <location>
        <begin position="1"/>
        <end position="22"/>
    </location>
</feature>
<dbReference type="PANTHER" id="PTHR11851">
    <property type="entry name" value="METALLOPROTEASE"/>
    <property type="match status" value="1"/>
</dbReference>
<dbReference type="Pfam" id="PF05193">
    <property type="entry name" value="Peptidase_M16_C"/>
    <property type="match status" value="2"/>
</dbReference>
<feature type="region of interest" description="Disordered" evidence="4">
    <location>
        <begin position="49"/>
        <end position="68"/>
    </location>
</feature>
<protein>
    <submittedName>
        <fullName evidence="7">Insulinase family protein</fullName>
    </submittedName>
</protein>
<accession>A0A7X5BXB2</accession>
<dbReference type="PANTHER" id="PTHR11851:SF49">
    <property type="entry name" value="MITOCHONDRIAL-PROCESSING PEPTIDASE SUBUNIT ALPHA"/>
    <property type="match status" value="1"/>
</dbReference>
<dbReference type="AlphaFoldDB" id="A0A7X5BXB2"/>
<feature type="domain" description="Peptidase M16 N-terminal" evidence="5">
    <location>
        <begin position="86"/>
        <end position="233"/>
    </location>
</feature>
<name>A0A7X5BXB2_9BACT</name>
<evidence type="ECO:0000256" key="3">
    <source>
        <dbReference type="RuleBase" id="RU004447"/>
    </source>
</evidence>
<dbReference type="EMBL" id="JAAAPK010000012">
    <property type="protein sequence ID" value="NBC45058.1"/>
    <property type="molecule type" value="Genomic_DNA"/>
</dbReference>
<reference evidence="7 8" key="1">
    <citation type="submission" date="2020-01" db="EMBL/GenBank/DDBJ databases">
        <title>The draft genome sequence of Corallococcus exiguus DSM 14696.</title>
        <authorList>
            <person name="Zhang X."/>
            <person name="Zhu H."/>
        </authorList>
    </citation>
    <scope>NUCLEOTIDE SEQUENCE [LARGE SCALE GENOMIC DNA]</scope>
    <source>
        <strain evidence="7 8">DSM 14696</strain>
    </source>
</reference>
<dbReference type="Proteomes" id="UP000537825">
    <property type="component" value="Unassembled WGS sequence"/>
</dbReference>
<organism evidence="7 8">
    <name type="scientific">Corallococcus exiguus</name>
    <dbReference type="NCBI Taxonomy" id="83462"/>
    <lineage>
        <taxon>Bacteria</taxon>
        <taxon>Pseudomonadati</taxon>
        <taxon>Myxococcota</taxon>
        <taxon>Myxococcia</taxon>
        <taxon>Myxococcales</taxon>
        <taxon>Cystobacterineae</taxon>
        <taxon>Myxococcaceae</taxon>
        <taxon>Corallococcus</taxon>
    </lineage>
</organism>
<sequence>MGGPGGAVRSPVPTPSHPEDRMTRRTPLALLAVLLVAAPPVWARAPAPLPKPAASSTARAQTKPAALTPVASVEGITEYRLPNGLRVLLFPDPTKATVTVNVTYLVGSKHEGYGETGMAHLLEHLMFKGTPTTPNVPQALTERGARPNGTTWLDRTNYYETLPASDDNLSWALSFEADRMVHSFIARKDLDSEMTVVRNEFESGENDPRGILFKRTMSAAYRWHNYGKATIGAKADLEHVPIDRLQAFYRRYYRPDNATLVIAGLFQPEKALALVQSTFGKLQKPAEPVPVTYTEEPTQDGEREVTLRRVGDNQLISSVYHVPEGAHPDFAAIDVLTQVLGDVPSGRLYKSLVETKKASRAGAFNFQLRDPGVIGFRAEARQDQPLPPVREALIKTVEEASRTPFTDEEVNRAKTALAKQTELLLNNSERAAILLSEWAAVGDWRLLFLHRDRIEAVTPADVTRVAAAYLKSSNRTMGTFVPTPKPDRSELPPAVDVAKMVDGYQGKAAVAQGEAFDPSPANIESRVQRGELANGVKYALLPKKTRGEMVNLALDLRWGTAETLNGKLPAATYAGGMLMRGTTKHTRQQLYDALDKLKARVGVDGGAMGASVSIECPRASLPEVLKLVAEVLREPAFDAKEFALLKQERLASLESQRSEPQPQASIAFWRLLSSQYPKGHPYYVPTLDERLADAKAVTLEQARDFHRKFYGASRGELAVVGDFDAKELTSLVGPLLDGWKSPAPYARVPRTFQDVAPKSVVLEMPDKANAYFLAGQLLQIRDDHADWPGMMMGNFMLGGGFLNSRLATRVRQQDGLSYGVGSSLSAQELDTVGWFLTYAIYAPQNAQKLEAAMREEVTRAVQKGFTQQELDKARAGLLEYRQSARAQDGNLAQQLTEGLYLGRTLKFDAELEAKLQKLTAEDVRKALSNHLDFSKATLVRAGDFANVAKQQAPVPASGPAKAPAAP</sequence>
<dbReference type="SUPFAM" id="SSF63411">
    <property type="entry name" value="LuxS/MPP-like metallohydrolase"/>
    <property type="match status" value="4"/>
</dbReference>
<dbReference type="InterPro" id="IPR050361">
    <property type="entry name" value="MPP/UQCRC_Complex"/>
</dbReference>
<evidence type="ECO:0000259" key="5">
    <source>
        <dbReference type="Pfam" id="PF00675"/>
    </source>
</evidence>
<gene>
    <name evidence="7" type="ORF">GTZ93_35195</name>
</gene>
<comment type="caution">
    <text evidence="7">The sequence shown here is derived from an EMBL/GenBank/DDBJ whole genome shotgun (WGS) entry which is preliminary data.</text>
</comment>
<evidence type="ECO:0000256" key="1">
    <source>
        <dbReference type="ARBA" id="ARBA00001947"/>
    </source>
</evidence>
<dbReference type="GO" id="GO:0006508">
    <property type="term" value="P:proteolysis"/>
    <property type="evidence" value="ECO:0007669"/>
    <property type="project" value="InterPro"/>
</dbReference>
<dbReference type="GO" id="GO:0046872">
    <property type="term" value="F:metal ion binding"/>
    <property type="evidence" value="ECO:0007669"/>
    <property type="project" value="InterPro"/>
</dbReference>
<feature type="domain" description="Peptidase M16 C-terminal" evidence="6">
    <location>
        <begin position="242"/>
        <end position="417"/>
    </location>
</feature>
<keyword evidence="8" id="KW-1185">Reference proteome</keyword>
<evidence type="ECO:0000256" key="2">
    <source>
        <dbReference type="ARBA" id="ARBA00007261"/>
    </source>
</evidence>
<comment type="cofactor">
    <cofactor evidence="1">
        <name>Zn(2+)</name>
        <dbReference type="ChEBI" id="CHEBI:29105"/>
    </cofactor>
</comment>
<dbReference type="InterPro" id="IPR011249">
    <property type="entry name" value="Metalloenz_LuxS/M16"/>
</dbReference>
<dbReference type="Gene3D" id="3.30.830.10">
    <property type="entry name" value="Metalloenzyme, LuxS/M16 peptidase-like"/>
    <property type="match status" value="4"/>
</dbReference>
<dbReference type="GO" id="GO:0004222">
    <property type="term" value="F:metalloendopeptidase activity"/>
    <property type="evidence" value="ECO:0007669"/>
    <property type="project" value="InterPro"/>
</dbReference>
<evidence type="ECO:0000256" key="4">
    <source>
        <dbReference type="SAM" id="MobiDB-lite"/>
    </source>
</evidence>
<dbReference type="InterPro" id="IPR011765">
    <property type="entry name" value="Pept_M16_N"/>
</dbReference>
<evidence type="ECO:0000313" key="8">
    <source>
        <dbReference type="Proteomes" id="UP000537825"/>
    </source>
</evidence>